<dbReference type="Proteomes" id="UP000003136">
    <property type="component" value="Unassembled WGS sequence"/>
</dbReference>
<dbReference type="HOGENOM" id="CLU_2858450_0_0_9"/>
<gene>
    <name evidence="1" type="ORF">BACPEC_02493</name>
</gene>
<comment type="caution">
    <text evidence="1">The sequence shown here is derived from an EMBL/GenBank/DDBJ whole genome shotgun (WGS) entry which is preliminary data.</text>
</comment>
<sequence length="64" mass="7235">MTSDGTKNGADAVLAMAPRYENTAIILDMRELGKNCPAPLYNIELDNDWDESAWSKLKSFLYYC</sequence>
<protein>
    <submittedName>
        <fullName evidence="1">Uncharacterized protein</fullName>
    </submittedName>
</protein>
<keyword evidence="2" id="KW-1185">Reference proteome</keyword>
<reference evidence="1 2" key="2">
    <citation type="submission" date="2008-11" db="EMBL/GenBank/DDBJ databases">
        <authorList>
            <person name="Fulton L."/>
            <person name="Clifton S."/>
            <person name="Fulton B."/>
            <person name="Xu J."/>
            <person name="Minx P."/>
            <person name="Pepin K.H."/>
            <person name="Johnson M."/>
            <person name="Bhonagiri V."/>
            <person name="Nash W.E."/>
            <person name="Mardis E.R."/>
            <person name="Wilson R.K."/>
        </authorList>
    </citation>
    <scope>NUCLEOTIDE SEQUENCE [LARGE SCALE GENOMIC DNA]</scope>
    <source>
        <strain evidence="1 2">ATCC 43243</strain>
    </source>
</reference>
<evidence type="ECO:0000313" key="2">
    <source>
        <dbReference type="Proteomes" id="UP000003136"/>
    </source>
</evidence>
<proteinExistence type="predicted"/>
<accession>B7AUU5</accession>
<reference evidence="1 2" key="1">
    <citation type="submission" date="2008-11" db="EMBL/GenBank/DDBJ databases">
        <title>Draft genome sequence of Bacteroides pectinophilus (ATCC 43243).</title>
        <authorList>
            <person name="Sudarsanam P."/>
            <person name="Ley R."/>
            <person name="Guruge J."/>
            <person name="Turnbaugh P.J."/>
            <person name="Mahowald M."/>
            <person name="Liep D."/>
            <person name="Gordon J."/>
        </authorList>
    </citation>
    <scope>NUCLEOTIDE SEQUENCE [LARGE SCALE GENOMIC DNA]</scope>
    <source>
        <strain evidence="1 2">ATCC 43243</strain>
    </source>
</reference>
<organism evidence="1 2">
    <name type="scientific">[Bacteroides] pectinophilus ATCC 43243</name>
    <dbReference type="NCBI Taxonomy" id="483218"/>
    <lineage>
        <taxon>Bacteria</taxon>
        <taxon>Bacillati</taxon>
        <taxon>Bacillota</taxon>
        <taxon>Clostridia</taxon>
        <taxon>Eubacteriales</taxon>
    </lineage>
</organism>
<dbReference type="AlphaFoldDB" id="B7AUU5"/>
<evidence type="ECO:0000313" key="1">
    <source>
        <dbReference type="EMBL" id="EEC55986.1"/>
    </source>
</evidence>
<name>B7AUU5_9FIRM</name>
<dbReference type="STRING" id="483218.BACPEC_02493"/>
<dbReference type="eggNOG" id="COG3581">
    <property type="taxonomic scope" value="Bacteria"/>
</dbReference>
<dbReference type="EMBL" id="ABVQ01000037">
    <property type="protein sequence ID" value="EEC55986.1"/>
    <property type="molecule type" value="Genomic_DNA"/>
</dbReference>